<reference evidence="1" key="1">
    <citation type="submission" date="2019-09" db="EMBL/GenBank/DDBJ databases">
        <authorList>
            <person name="Rodrigo-Torres L."/>
            <person name="Arahal R. D."/>
            <person name="Lucena T."/>
        </authorList>
    </citation>
    <scope>NUCLEOTIDE SEQUENCE</scope>
    <source>
        <strain evidence="1">ISS653</strain>
    </source>
</reference>
<sequence>MEQKLNIKYKNTLQNLIILLVGILLLIIGFVAYFWTEEFSYFYLIVLANMLVLYVLITSQVRKNHVVYDAVFVKYRLNSGPVKRLKVDEINGVEEENPHLKIQLKEERQAEIDLEGYAEPSVEEFKDLLQRMADFNSEKSAD</sequence>
<organism evidence="1 2">
    <name type="scientific">Mesonia oceanica</name>
    <dbReference type="NCBI Taxonomy" id="2687242"/>
    <lineage>
        <taxon>Bacteria</taxon>
        <taxon>Pseudomonadati</taxon>
        <taxon>Bacteroidota</taxon>
        <taxon>Flavobacteriia</taxon>
        <taxon>Flavobacteriales</taxon>
        <taxon>Flavobacteriaceae</taxon>
        <taxon>Mesonia</taxon>
    </lineage>
</organism>
<proteinExistence type="predicted"/>
<evidence type="ECO:0000313" key="1">
    <source>
        <dbReference type="EMBL" id="VVU98860.1"/>
    </source>
</evidence>
<dbReference type="EMBL" id="CABVMM010000001">
    <property type="protein sequence ID" value="VVU98860.1"/>
    <property type="molecule type" value="Genomic_DNA"/>
</dbReference>
<name>A0AC61Y345_9FLAO</name>
<protein>
    <submittedName>
        <fullName evidence="1">Uncharacterized protein</fullName>
    </submittedName>
</protein>
<accession>A0AC61Y345</accession>
<comment type="caution">
    <text evidence="1">The sequence shown here is derived from an EMBL/GenBank/DDBJ whole genome shotgun (WGS) entry which is preliminary data.</text>
</comment>
<keyword evidence="2" id="KW-1185">Reference proteome</keyword>
<evidence type="ECO:0000313" key="2">
    <source>
        <dbReference type="Proteomes" id="UP000356253"/>
    </source>
</evidence>
<gene>
    <name evidence="1" type="ORF">FVB9532_00108</name>
</gene>
<dbReference type="Proteomes" id="UP000356253">
    <property type="component" value="Unassembled WGS sequence"/>
</dbReference>